<evidence type="ECO:0000313" key="2">
    <source>
        <dbReference type="EMBL" id="EGT32534.1"/>
    </source>
</evidence>
<dbReference type="EMBL" id="GL379896">
    <property type="protein sequence ID" value="EGT32534.1"/>
    <property type="molecule type" value="Genomic_DNA"/>
</dbReference>
<feature type="compositionally biased region" description="Basic and acidic residues" evidence="1">
    <location>
        <begin position="129"/>
        <end position="151"/>
    </location>
</feature>
<dbReference type="AlphaFoldDB" id="G0NJK4"/>
<evidence type="ECO:0000256" key="1">
    <source>
        <dbReference type="SAM" id="MobiDB-lite"/>
    </source>
</evidence>
<reference evidence="3" key="1">
    <citation type="submission" date="2011-07" db="EMBL/GenBank/DDBJ databases">
        <authorList>
            <consortium name="Caenorhabditis brenneri Sequencing and Analysis Consortium"/>
            <person name="Wilson R.K."/>
        </authorList>
    </citation>
    <scope>NUCLEOTIDE SEQUENCE [LARGE SCALE GENOMIC DNA]</scope>
    <source>
        <strain evidence="3">PB2801</strain>
    </source>
</reference>
<proteinExistence type="predicted"/>
<keyword evidence="3" id="KW-1185">Reference proteome</keyword>
<dbReference type="InParanoid" id="G0NJK4"/>
<feature type="compositionally biased region" description="Polar residues" evidence="1">
    <location>
        <begin position="41"/>
        <end position="61"/>
    </location>
</feature>
<feature type="region of interest" description="Disordered" evidence="1">
    <location>
        <begin position="104"/>
        <end position="200"/>
    </location>
</feature>
<dbReference type="Proteomes" id="UP000008068">
    <property type="component" value="Unassembled WGS sequence"/>
</dbReference>
<accession>G0NJK4</accession>
<feature type="region of interest" description="Disordered" evidence="1">
    <location>
        <begin position="38"/>
        <end position="61"/>
    </location>
</feature>
<protein>
    <submittedName>
        <fullName evidence="2">Uncharacterized protein</fullName>
    </submittedName>
</protein>
<organism evidence="3">
    <name type="scientific">Caenorhabditis brenneri</name>
    <name type="common">Nematode worm</name>
    <dbReference type="NCBI Taxonomy" id="135651"/>
    <lineage>
        <taxon>Eukaryota</taxon>
        <taxon>Metazoa</taxon>
        <taxon>Ecdysozoa</taxon>
        <taxon>Nematoda</taxon>
        <taxon>Chromadorea</taxon>
        <taxon>Rhabditida</taxon>
        <taxon>Rhabditina</taxon>
        <taxon>Rhabditomorpha</taxon>
        <taxon>Rhabditoidea</taxon>
        <taxon>Rhabditidae</taxon>
        <taxon>Peloderinae</taxon>
        <taxon>Caenorhabditis</taxon>
    </lineage>
</organism>
<evidence type="ECO:0000313" key="3">
    <source>
        <dbReference type="Proteomes" id="UP000008068"/>
    </source>
</evidence>
<dbReference type="HOGENOM" id="CLU_1367299_0_0_1"/>
<sequence>MVISVNGTNTENISAESPLPLFHQPLVIDGKRLRKPVSRFEPSSSSASQVEHKVSSTGNGTALENFEKDITMINKILGLTVETTDQMIINIMEFLIEPKELVSSQKRKSSSDDNPTPKKKASDGSSQSESRHRLSESSDSDHDLSDPKVSNEKTVPQVLKPKKQVTFEDMVRQDQQINESRNNAHVSADPIVSKNPQTDK</sequence>
<feature type="compositionally biased region" description="Polar residues" evidence="1">
    <location>
        <begin position="173"/>
        <end position="185"/>
    </location>
</feature>
<dbReference type="OrthoDB" id="10042501at2759"/>
<gene>
    <name evidence="2" type="ORF">CAEBREN_04686</name>
</gene>
<name>G0NJK4_CAEBE</name>